<name>A0A1J5N7F4_9BACT</name>
<gene>
    <name evidence="2" type="ORF">BerOc1_02670</name>
</gene>
<comment type="caution">
    <text evidence="2">The sequence shown here is derived from an EMBL/GenBank/DDBJ whole genome shotgun (WGS) entry which is preliminary data.</text>
</comment>
<dbReference type="InterPro" id="IPR012349">
    <property type="entry name" value="Split_barrel_FMN-bd"/>
</dbReference>
<sequence>MSKEKLRLIDDLITREETCALATSDGIRPHCALMYFFADHAAMKFYFFTPGSSQTCRNIREHPHVSLLIDRREEGVALSIQGVHSPIKKRQTTEAITRLFLMKFPQMAGLADQSDAMLIRVNGVEACLATGMDDLFTTKLKNS</sequence>
<evidence type="ECO:0000259" key="1">
    <source>
        <dbReference type="Pfam" id="PF01243"/>
    </source>
</evidence>
<dbReference type="OrthoDB" id="7061375at2"/>
<dbReference type="InterPro" id="IPR011576">
    <property type="entry name" value="Pyridox_Oxase_N"/>
</dbReference>
<feature type="domain" description="Pyridoxamine 5'-phosphate oxidase N-terminal" evidence="1">
    <location>
        <begin position="9"/>
        <end position="108"/>
    </location>
</feature>
<organism evidence="2 3">
    <name type="scientific">Pseudodesulfovibrio hydrargyri</name>
    <dbReference type="NCBI Taxonomy" id="2125990"/>
    <lineage>
        <taxon>Bacteria</taxon>
        <taxon>Pseudomonadati</taxon>
        <taxon>Thermodesulfobacteriota</taxon>
        <taxon>Desulfovibrionia</taxon>
        <taxon>Desulfovibrionales</taxon>
        <taxon>Desulfovibrionaceae</taxon>
    </lineage>
</organism>
<dbReference type="Gene3D" id="2.30.110.10">
    <property type="entry name" value="Electron Transport, Fmn-binding Protein, Chain A"/>
    <property type="match status" value="1"/>
</dbReference>
<dbReference type="AlphaFoldDB" id="A0A1J5N7F4"/>
<dbReference type="Proteomes" id="UP000181901">
    <property type="component" value="Unassembled WGS sequence"/>
</dbReference>
<keyword evidence="3" id="KW-1185">Reference proteome</keyword>
<dbReference type="EMBL" id="LKAQ01000004">
    <property type="protein sequence ID" value="OIQ50728.1"/>
    <property type="molecule type" value="Genomic_DNA"/>
</dbReference>
<evidence type="ECO:0000313" key="2">
    <source>
        <dbReference type="EMBL" id="OIQ50728.1"/>
    </source>
</evidence>
<dbReference type="RefSeq" id="WP_071546138.1">
    <property type="nucleotide sequence ID" value="NZ_LKAQ01000004.1"/>
</dbReference>
<evidence type="ECO:0000313" key="3">
    <source>
        <dbReference type="Proteomes" id="UP000181901"/>
    </source>
</evidence>
<reference evidence="2 3" key="1">
    <citation type="submission" date="2015-09" db="EMBL/GenBank/DDBJ databases">
        <title>Genome of Desulfovibrio dechloracetivorans BerOc1, a mercury methylating strain isolated from highly hydrocarbons and metals contaminated coastal sediments.</title>
        <authorList>
            <person name="Goni Urriza M."/>
            <person name="Gassie C."/>
            <person name="Bouchez O."/>
            <person name="Klopp C."/>
            <person name="Ranchou-Peyruse A."/>
            <person name="Remy G."/>
        </authorList>
    </citation>
    <scope>NUCLEOTIDE SEQUENCE [LARGE SCALE GENOMIC DNA]</scope>
    <source>
        <strain evidence="2 3">BerOc1</strain>
    </source>
</reference>
<accession>A0A1J5N7F4</accession>
<proteinExistence type="predicted"/>
<dbReference type="SUPFAM" id="SSF50475">
    <property type="entry name" value="FMN-binding split barrel"/>
    <property type="match status" value="1"/>
</dbReference>
<protein>
    <submittedName>
        <fullName evidence="2">Pyridoxamine 5'-phosphate oxidase</fullName>
    </submittedName>
</protein>
<dbReference type="Pfam" id="PF01243">
    <property type="entry name" value="PNPOx_N"/>
    <property type="match status" value="1"/>
</dbReference>